<gene>
    <name evidence="1" type="ORF">RCF98_08845</name>
</gene>
<keyword evidence="2" id="KW-1185">Reference proteome</keyword>
<name>A0ABY9MKI3_9GAMM</name>
<dbReference type="Proteomes" id="UP001236657">
    <property type="component" value="Chromosome"/>
</dbReference>
<dbReference type="EMBL" id="CP133218">
    <property type="protein sequence ID" value="WML89082.1"/>
    <property type="molecule type" value="Genomic_DNA"/>
</dbReference>
<proteinExistence type="predicted"/>
<organism evidence="1 2">
    <name type="scientific">Thiothrix lacustris</name>
    <dbReference type="NCBI Taxonomy" id="525917"/>
    <lineage>
        <taxon>Bacteria</taxon>
        <taxon>Pseudomonadati</taxon>
        <taxon>Pseudomonadota</taxon>
        <taxon>Gammaproteobacteria</taxon>
        <taxon>Thiotrichales</taxon>
        <taxon>Thiotrichaceae</taxon>
        <taxon>Thiothrix</taxon>
    </lineage>
</organism>
<evidence type="ECO:0000313" key="2">
    <source>
        <dbReference type="Proteomes" id="UP001236657"/>
    </source>
</evidence>
<evidence type="ECO:0000313" key="1">
    <source>
        <dbReference type="EMBL" id="WML89082.1"/>
    </source>
</evidence>
<dbReference type="RefSeq" id="WP_308893078.1">
    <property type="nucleotide sequence ID" value="NZ_CP133218.1"/>
</dbReference>
<accession>A0ABY9MKI3</accession>
<sequence>MSLARDLIDAARRGTLDCSALQAHQQAAQNRTDTDRNAQLRVLLEDIRGLDALFAHAGIPMDVMTAAKRAAWIAEYNTLRQEGQP</sequence>
<protein>
    <submittedName>
        <fullName evidence="1">Uncharacterized protein</fullName>
    </submittedName>
</protein>
<reference evidence="1 2" key="1">
    <citation type="submission" date="2023-08" db="EMBL/GenBank/DDBJ databases">
        <title>New molecular markers tilS and rpoB for phylogenetic and monitoring studies of the genus Thiothrix biodiversity.</title>
        <authorList>
            <person name="Ravin N.V."/>
            <person name="Smolyakov D."/>
            <person name="Markov N.D."/>
            <person name="Beletsky A.V."/>
            <person name="Mardanov A.V."/>
            <person name="Rudenko T.S."/>
            <person name="Grabovich M.Y."/>
        </authorList>
    </citation>
    <scope>NUCLEOTIDE SEQUENCE [LARGE SCALE GENOMIC DNA]</scope>
    <source>
        <strain evidence="1 2">MK1</strain>
    </source>
</reference>